<dbReference type="NCBIfam" id="NF047529">
    <property type="entry name" value="SrpA"/>
    <property type="match status" value="1"/>
</dbReference>
<proteinExistence type="predicted"/>
<dbReference type="AlphaFoldDB" id="A0A2N0B9J2"/>
<sequence length="447" mass="48277">MAPSKEYYLRISLEVTMKQNKTKGNALKAISLLTLTFFLLIDCGSKKNDETVNNLLLALGMSGGFGSTAEFRLTNTTGLNNARIAHARSKQGYRMLPHAATQLTDLGGDDSENYGDGAGDGFTDNFLTPAAVSMEVCQLVAYKSVANGGPARGAETLENANFSLMKLTSPSMEVSQVCSAFASIPLEGGDTTKNNYQLPIMALPEDGMEQYDRIGIVMRSFSYYFDPADLTENAYRYVDLMLNVPQLPFTGPNMVSKRGDVAVKLFGIDSNPIYATTPAMFFPGLYLSPEEMSLFSFSELLIDIATGGFLYNSGNMYSGANSGFNAINPFEIPGTAFTSETQKLKFKGPATLSTQDEKVPYVLVVDFTPGTPETPGENGESETKTKLAFDVSVDNVLFWDSNDGNGVYSPQTNVADRSNATSGVDNLTNSARKNVIFHLPTVLGSSQ</sequence>
<organism evidence="1">
    <name type="scientific">Leptospira ellisii</name>
    <dbReference type="NCBI Taxonomy" id="2023197"/>
    <lineage>
        <taxon>Bacteria</taxon>
        <taxon>Pseudomonadati</taxon>
        <taxon>Spirochaetota</taxon>
        <taxon>Spirochaetia</taxon>
        <taxon>Leptospirales</taxon>
        <taxon>Leptospiraceae</taxon>
        <taxon>Leptospira</taxon>
    </lineage>
</organism>
<evidence type="ECO:0000313" key="1">
    <source>
        <dbReference type="EMBL" id="PJZ93214.1"/>
    </source>
</evidence>
<accession>A0A2N0B9J2</accession>
<comment type="caution">
    <text evidence="1">The sequence shown here is derived from an EMBL/GenBank/DDBJ whole genome shotgun (WGS) entry which is preliminary data.</text>
</comment>
<gene>
    <name evidence="1" type="ORF">CH379_09035</name>
</gene>
<name>A0A2N0B9J2_9LEPT</name>
<dbReference type="EMBL" id="NPEF01000075">
    <property type="protein sequence ID" value="PJZ93214.1"/>
    <property type="molecule type" value="Genomic_DNA"/>
</dbReference>
<evidence type="ECO:0008006" key="2">
    <source>
        <dbReference type="Google" id="ProtNLM"/>
    </source>
</evidence>
<reference evidence="1" key="1">
    <citation type="submission" date="2017-07" db="EMBL/GenBank/DDBJ databases">
        <title>Leptospira spp. isolated from tropical soils.</title>
        <authorList>
            <person name="Thibeaux R."/>
            <person name="Iraola G."/>
            <person name="Ferres I."/>
            <person name="Bierque E."/>
            <person name="Girault D."/>
            <person name="Soupe-Gilbert M.-E."/>
            <person name="Picardeau M."/>
            <person name="Goarant C."/>
        </authorList>
    </citation>
    <scope>NUCLEOTIDE SEQUENCE [LARGE SCALE GENOMIC DNA]</scope>
    <source>
        <strain evidence="1">ATI7-C-A5</strain>
    </source>
</reference>
<protein>
    <recommendedName>
        <fullName evidence="2">Lipoprotein</fullName>
    </recommendedName>
</protein>